<protein>
    <submittedName>
        <fullName evidence="1">Uncharacterized protein</fullName>
    </submittedName>
</protein>
<evidence type="ECO:0000313" key="2">
    <source>
        <dbReference type="Proteomes" id="UP000800092"/>
    </source>
</evidence>
<proteinExistence type="predicted"/>
<organism evidence="1 2">
    <name type="scientific">Viridothelium virens</name>
    <name type="common">Speckled blister lichen</name>
    <name type="synonym">Trypethelium virens</name>
    <dbReference type="NCBI Taxonomy" id="1048519"/>
    <lineage>
        <taxon>Eukaryota</taxon>
        <taxon>Fungi</taxon>
        <taxon>Dikarya</taxon>
        <taxon>Ascomycota</taxon>
        <taxon>Pezizomycotina</taxon>
        <taxon>Dothideomycetes</taxon>
        <taxon>Dothideomycetes incertae sedis</taxon>
        <taxon>Trypetheliales</taxon>
        <taxon>Trypetheliaceae</taxon>
        <taxon>Viridothelium</taxon>
    </lineage>
</organism>
<feature type="non-terminal residue" evidence="1">
    <location>
        <position position="1"/>
    </location>
</feature>
<keyword evidence="2" id="KW-1185">Reference proteome</keyword>
<name>A0A6A6GRK9_VIRVR</name>
<sequence>GTDRYTNGKRLLSAALGDSEESTVDIEITCVRCFLQASLAVSLVPNLIWLAFFTCSFSPPAFACHW</sequence>
<reference evidence="1" key="1">
    <citation type="journal article" date="2020" name="Stud. Mycol.">
        <title>101 Dothideomycetes genomes: a test case for predicting lifestyles and emergence of pathogens.</title>
        <authorList>
            <person name="Haridas S."/>
            <person name="Albert R."/>
            <person name="Binder M."/>
            <person name="Bloem J."/>
            <person name="Labutti K."/>
            <person name="Salamov A."/>
            <person name="Andreopoulos B."/>
            <person name="Baker S."/>
            <person name="Barry K."/>
            <person name="Bills G."/>
            <person name="Bluhm B."/>
            <person name="Cannon C."/>
            <person name="Castanera R."/>
            <person name="Culley D."/>
            <person name="Daum C."/>
            <person name="Ezra D."/>
            <person name="Gonzalez J."/>
            <person name="Henrissat B."/>
            <person name="Kuo A."/>
            <person name="Liang C."/>
            <person name="Lipzen A."/>
            <person name="Lutzoni F."/>
            <person name="Magnuson J."/>
            <person name="Mondo S."/>
            <person name="Nolan M."/>
            <person name="Ohm R."/>
            <person name="Pangilinan J."/>
            <person name="Park H.-J."/>
            <person name="Ramirez L."/>
            <person name="Alfaro M."/>
            <person name="Sun H."/>
            <person name="Tritt A."/>
            <person name="Yoshinaga Y."/>
            <person name="Zwiers L.-H."/>
            <person name="Turgeon B."/>
            <person name="Goodwin S."/>
            <person name="Spatafora J."/>
            <person name="Crous P."/>
            <person name="Grigoriev I."/>
        </authorList>
    </citation>
    <scope>NUCLEOTIDE SEQUENCE</scope>
    <source>
        <strain evidence="1">Tuck. ex Michener</strain>
    </source>
</reference>
<dbReference type="AlphaFoldDB" id="A0A6A6GRK9"/>
<evidence type="ECO:0000313" key="1">
    <source>
        <dbReference type="EMBL" id="KAF2228382.1"/>
    </source>
</evidence>
<accession>A0A6A6GRK9</accession>
<dbReference type="EMBL" id="ML992057">
    <property type="protein sequence ID" value="KAF2228382.1"/>
    <property type="molecule type" value="Genomic_DNA"/>
</dbReference>
<gene>
    <name evidence="1" type="ORF">EV356DRAFT_571883</name>
</gene>
<dbReference type="Proteomes" id="UP000800092">
    <property type="component" value="Unassembled WGS sequence"/>
</dbReference>